<evidence type="ECO:0000256" key="1">
    <source>
        <dbReference type="SAM" id="MobiDB-lite"/>
    </source>
</evidence>
<evidence type="ECO:0000313" key="3">
    <source>
        <dbReference type="Proteomes" id="UP001168877"/>
    </source>
</evidence>
<proteinExistence type="predicted"/>
<protein>
    <submittedName>
        <fullName evidence="2">Uncharacterized protein</fullName>
    </submittedName>
</protein>
<dbReference type="AlphaFoldDB" id="A0AA39VR00"/>
<name>A0AA39VR00_ACESA</name>
<evidence type="ECO:0000313" key="2">
    <source>
        <dbReference type="EMBL" id="KAK0595314.1"/>
    </source>
</evidence>
<feature type="region of interest" description="Disordered" evidence="1">
    <location>
        <begin position="25"/>
        <end position="47"/>
    </location>
</feature>
<dbReference type="EMBL" id="JAUESC010000004">
    <property type="protein sequence ID" value="KAK0595314.1"/>
    <property type="molecule type" value="Genomic_DNA"/>
</dbReference>
<reference evidence="2" key="1">
    <citation type="journal article" date="2022" name="Plant J.">
        <title>Strategies of tolerance reflected in two North American maple genomes.</title>
        <authorList>
            <person name="McEvoy S.L."/>
            <person name="Sezen U.U."/>
            <person name="Trouern-Trend A."/>
            <person name="McMahon S.M."/>
            <person name="Schaberg P.G."/>
            <person name="Yang J."/>
            <person name="Wegrzyn J.L."/>
            <person name="Swenson N.G."/>
        </authorList>
    </citation>
    <scope>NUCLEOTIDE SEQUENCE</scope>
    <source>
        <strain evidence="2">NS2018</strain>
    </source>
</reference>
<sequence length="101" mass="11549">MKTLSLWGTGRFDRCLWTGNQLNNQDRKTEEKAKHKGKQQAEGSSSTIAPVERIAEMLARICLKLRSIKDMIEADRGISIYTQIILSLWLQKTILDRDSSL</sequence>
<dbReference type="Proteomes" id="UP001168877">
    <property type="component" value="Unassembled WGS sequence"/>
</dbReference>
<gene>
    <name evidence="2" type="ORF">LWI29_005572</name>
</gene>
<organism evidence="2 3">
    <name type="scientific">Acer saccharum</name>
    <name type="common">Sugar maple</name>
    <dbReference type="NCBI Taxonomy" id="4024"/>
    <lineage>
        <taxon>Eukaryota</taxon>
        <taxon>Viridiplantae</taxon>
        <taxon>Streptophyta</taxon>
        <taxon>Embryophyta</taxon>
        <taxon>Tracheophyta</taxon>
        <taxon>Spermatophyta</taxon>
        <taxon>Magnoliopsida</taxon>
        <taxon>eudicotyledons</taxon>
        <taxon>Gunneridae</taxon>
        <taxon>Pentapetalae</taxon>
        <taxon>rosids</taxon>
        <taxon>malvids</taxon>
        <taxon>Sapindales</taxon>
        <taxon>Sapindaceae</taxon>
        <taxon>Hippocastanoideae</taxon>
        <taxon>Acereae</taxon>
        <taxon>Acer</taxon>
    </lineage>
</organism>
<accession>A0AA39VR00</accession>
<reference evidence="2" key="2">
    <citation type="submission" date="2023-06" db="EMBL/GenBank/DDBJ databases">
        <authorList>
            <person name="Swenson N.G."/>
            <person name="Wegrzyn J.L."/>
            <person name="Mcevoy S.L."/>
        </authorList>
    </citation>
    <scope>NUCLEOTIDE SEQUENCE</scope>
    <source>
        <strain evidence="2">NS2018</strain>
        <tissue evidence="2">Leaf</tissue>
    </source>
</reference>
<keyword evidence="3" id="KW-1185">Reference proteome</keyword>
<comment type="caution">
    <text evidence="2">The sequence shown here is derived from an EMBL/GenBank/DDBJ whole genome shotgun (WGS) entry which is preliminary data.</text>
</comment>